<evidence type="ECO:0000313" key="1">
    <source>
        <dbReference type="EMBL" id="GAG66340.1"/>
    </source>
</evidence>
<dbReference type="EMBL" id="BART01002695">
    <property type="protein sequence ID" value="GAG66340.1"/>
    <property type="molecule type" value="Genomic_DNA"/>
</dbReference>
<accession>X0ZA86</accession>
<name>X0ZA86_9ZZZZ</name>
<reference evidence="1" key="1">
    <citation type="journal article" date="2014" name="Front. Microbiol.">
        <title>High frequency of phylogenetically diverse reductive dehalogenase-homologous genes in deep subseafloor sedimentary metagenomes.</title>
        <authorList>
            <person name="Kawai M."/>
            <person name="Futagami T."/>
            <person name="Toyoda A."/>
            <person name="Takaki Y."/>
            <person name="Nishi S."/>
            <person name="Hori S."/>
            <person name="Arai W."/>
            <person name="Tsubouchi T."/>
            <person name="Morono Y."/>
            <person name="Uchiyama I."/>
            <person name="Ito T."/>
            <person name="Fujiyama A."/>
            <person name="Inagaki F."/>
            <person name="Takami H."/>
        </authorList>
    </citation>
    <scope>NUCLEOTIDE SEQUENCE</scope>
    <source>
        <strain evidence="1">Expedition CK06-06</strain>
    </source>
</reference>
<proteinExistence type="predicted"/>
<dbReference type="AlphaFoldDB" id="X0ZA86"/>
<organism evidence="1">
    <name type="scientific">marine sediment metagenome</name>
    <dbReference type="NCBI Taxonomy" id="412755"/>
    <lineage>
        <taxon>unclassified sequences</taxon>
        <taxon>metagenomes</taxon>
        <taxon>ecological metagenomes</taxon>
    </lineage>
</organism>
<sequence length="55" mass="6201">MEEETFVRSKRRQIDHLTPIDIRAEDTTRPEHHIGCYVVANDQIIKAVAVNVAGG</sequence>
<gene>
    <name evidence="1" type="ORF">S01H4_08016</name>
</gene>
<protein>
    <submittedName>
        <fullName evidence="1">Uncharacterized protein</fullName>
    </submittedName>
</protein>
<comment type="caution">
    <text evidence="1">The sequence shown here is derived from an EMBL/GenBank/DDBJ whole genome shotgun (WGS) entry which is preliminary data.</text>
</comment>